<evidence type="ECO:0000313" key="1">
    <source>
        <dbReference type="EMBL" id="MCM3735219.1"/>
    </source>
</evidence>
<name>A0ACC6A4M3_9BACI</name>
<gene>
    <name evidence="1" type="ORF">M3215_05140</name>
</gene>
<comment type="caution">
    <text evidence="1">The sequence shown here is derived from an EMBL/GenBank/DDBJ whole genome shotgun (WGS) entry which is preliminary data.</text>
</comment>
<keyword evidence="2" id="KW-1185">Reference proteome</keyword>
<protein>
    <submittedName>
        <fullName evidence="1">Uncharacterized protein</fullName>
    </submittedName>
</protein>
<accession>A0ACC6A4M3</accession>
<sequence length="121" mass="14485">MQFIKKFIQKYFSRDMDAFSRVLGYNTWNEAEQNTFHIFFSPSDLEWSVTKLKDNTWAVWNDEGHPPFSFQTFSTWNEAIGYLRDIFEESNIPEEYWGPEGYDFEDDPFLILPDKSKGIKE</sequence>
<evidence type="ECO:0000313" key="2">
    <source>
        <dbReference type="Proteomes" id="UP001202289"/>
    </source>
</evidence>
<dbReference type="EMBL" id="JAMBOP010000004">
    <property type="protein sequence ID" value="MCM3735219.1"/>
    <property type="molecule type" value="Genomic_DNA"/>
</dbReference>
<proteinExistence type="predicted"/>
<organism evidence="1 2">
    <name type="scientific">Bacillus cytotoxicus</name>
    <dbReference type="NCBI Taxonomy" id="580165"/>
    <lineage>
        <taxon>Bacteria</taxon>
        <taxon>Bacillati</taxon>
        <taxon>Bacillota</taxon>
        <taxon>Bacilli</taxon>
        <taxon>Bacillales</taxon>
        <taxon>Bacillaceae</taxon>
        <taxon>Bacillus</taxon>
        <taxon>Bacillus cereus group</taxon>
    </lineage>
</organism>
<dbReference type="Proteomes" id="UP001202289">
    <property type="component" value="Unassembled WGS sequence"/>
</dbReference>
<reference evidence="1" key="1">
    <citation type="submission" date="2022-05" db="EMBL/GenBank/DDBJ databases">
        <title>Comparative Genomics of Spacecraft Associated Microbes.</title>
        <authorList>
            <person name="Tran M.T."/>
            <person name="Wright A."/>
            <person name="Seuylemezian A."/>
            <person name="Eisen J."/>
            <person name="Coil D."/>
        </authorList>
    </citation>
    <scope>NUCLEOTIDE SEQUENCE</scope>
    <source>
        <strain evidence="1">FAIRING 10M-2.2</strain>
    </source>
</reference>